<keyword evidence="4 6" id="KW-1133">Transmembrane helix</keyword>
<evidence type="ECO:0008006" key="9">
    <source>
        <dbReference type="Google" id="ProtNLM"/>
    </source>
</evidence>
<keyword evidence="3 6" id="KW-0812">Transmembrane</keyword>
<organism evidence="7 8">
    <name type="scientific">Candidatus Fervidibacter japonicus</name>
    <dbReference type="NCBI Taxonomy" id="2035412"/>
    <lineage>
        <taxon>Bacteria</taxon>
        <taxon>Candidatus Fervidibacterota</taxon>
        <taxon>Candidatus Fervidibacter</taxon>
    </lineage>
</organism>
<dbReference type="Gene3D" id="3.30.700.10">
    <property type="entry name" value="Glycoprotein, Type 4 Pilin"/>
    <property type="match status" value="1"/>
</dbReference>
<evidence type="ECO:0000256" key="2">
    <source>
        <dbReference type="ARBA" id="ARBA00022481"/>
    </source>
</evidence>
<dbReference type="SUPFAM" id="SSF54523">
    <property type="entry name" value="Pili subunits"/>
    <property type="match status" value="1"/>
</dbReference>
<name>A0A2H5XA16_9BACT</name>
<evidence type="ECO:0000256" key="6">
    <source>
        <dbReference type="SAM" id="Phobius"/>
    </source>
</evidence>
<feature type="transmembrane region" description="Helical" evidence="6">
    <location>
        <begin position="20"/>
        <end position="44"/>
    </location>
</feature>
<keyword evidence="5 6" id="KW-0472">Membrane</keyword>
<accession>A0A2H5XA16</accession>
<dbReference type="Proteomes" id="UP000236173">
    <property type="component" value="Unassembled WGS sequence"/>
</dbReference>
<dbReference type="AlphaFoldDB" id="A0A2H5XA16"/>
<dbReference type="InterPro" id="IPR000983">
    <property type="entry name" value="Bac_GSPG_pilin"/>
</dbReference>
<protein>
    <recommendedName>
        <fullName evidence="9">Type II secretion system protein G</fullName>
    </recommendedName>
</protein>
<sequence>MLGGHLSLRDGSRLGHAPKGFTLIELLVVIAIIAILAAILFPVFSQARTKARQASDLSNLRQMGTAVQMYCQDYDEFWVPIAIDVVPGVPGTAVWWPRLIYPYVRNAQIFRSPQFAILYTEQVFNWFNGPAMVPIAEQRGGQWVLPVSYQGVNAACWLPPHWRCSNTAFLDNPNGGCPERRHYGMFFREKPGTGSLAEVVRPAETRIITNGINLDAWHPSHFDIVGDNGDFICGFTTIVYNVSTSAWWDETWSINDADRLAPFLRMVNVTFADGHAKAMRWGTACPHEFTVQDDQLVDPLPRCRR</sequence>
<evidence type="ECO:0000313" key="8">
    <source>
        <dbReference type="Proteomes" id="UP000236173"/>
    </source>
</evidence>
<comment type="caution">
    <text evidence="7">The sequence shown here is derived from an EMBL/GenBank/DDBJ whole genome shotgun (WGS) entry which is preliminary data.</text>
</comment>
<dbReference type="GO" id="GO:0016020">
    <property type="term" value="C:membrane"/>
    <property type="evidence" value="ECO:0007669"/>
    <property type="project" value="UniProtKB-SubCell"/>
</dbReference>
<dbReference type="PANTHER" id="PTHR30093">
    <property type="entry name" value="GENERAL SECRETION PATHWAY PROTEIN G"/>
    <property type="match status" value="1"/>
</dbReference>
<dbReference type="PRINTS" id="PR00813">
    <property type="entry name" value="BCTERIALGSPG"/>
</dbReference>
<evidence type="ECO:0000313" key="7">
    <source>
        <dbReference type="EMBL" id="GBC97957.1"/>
    </source>
</evidence>
<keyword evidence="2" id="KW-0488">Methylation</keyword>
<evidence type="ECO:0000256" key="4">
    <source>
        <dbReference type="ARBA" id="ARBA00022989"/>
    </source>
</evidence>
<dbReference type="PROSITE" id="PS00409">
    <property type="entry name" value="PROKAR_NTER_METHYL"/>
    <property type="match status" value="1"/>
</dbReference>
<reference evidence="8" key="1">
    <citation type="submission" date="2017-09" db="EMBL/GenBank/DDBJ databases">
        <title>Metaegenomics of thermophilic ammonia-oxidizing enrichment culture.</title>
        <authorList>
            <person name="Kato S."/>
            <person name="Suzuki K."/>
        </authorList>
    </citation>
    <scope>NUCLEOTIDE SEQUENCE [LARGE SCALE GENOMIC DNA]</scope>
</reference>
<evidence type="ECO:0000256" key="5">
    <source>
        <dbReference type="ARBA" id="ARBA00023136"/>
    </source>
</evidence>
<dbReference type="GO" id="GO:0015628">
    <property type="term" value="P:protein secretion by the type II secretion system"/>
    <property type="evidence" value="ECO:0007669"/>
    <property type="project" value="InterPro"/>
</dbReference>
<gene>
    <name evidence="7" type="ORF">HRbin17_00452</name>
</gene>
<dbReference type="Pfam" id="PF07963">
    <property type="entry name" value="N_methyl"/>
    <property type="match status" value="1"/>
</dbReference>
<dbReference type="InterPro" id="IPR045584">
    <property type="entry name" value="Pilin-like"/>
</dbReference>
<evidence type="ECO:0000256" key="3">
    <source>
        <dbReference type="ARBA" id="ARBA00022692"/>
    </source>
</evidence>
<dbReference type="InterPro" id="IPR012902">
    <property type="entry name" value="N_methyl_site"/>
</dbReference>
<dbReference type="EMBL" id="BEHT01000004">
    <property type="protein sequence ID" value="GBC97957.1"/>
    <property type="molecule type" value="Genomic_DNA"/>
</dbReference>
<comment type="subcellular location">
    <subcellularLocation>
        <location evidence="1">Membrane</location>
        <topology evidence="1">Single-pass membrane protein</topology>
    </subcellularLocation>
</comment>
<evidence type="ECO:0000256" key="1">
    <source>
        <dbReference type="ARBA" id="ARBA00004167"/>
    </source>
</evidence>
<dbReference type="PANTHER" id="PTHR30093:SF44">
    <property type="entry name" value="TYPE II SECRETION SYSTEM CORE PROTEIN G"/>
    <property type="match status" value="1"/>
</dbReference>
<proteinExistence type="predicted"/>
<dbReference type="GO" id="GO:0015627">
    <property type="term" value="C:type II protein secretion system complex"/>
    <property type="evidence" value="ECO:0007669"/>
    <property type="project" value="InterPro"/>
</dbReference>
<dbReference type="NCBIfam" id="TIGR02532">
    <property type="entry name" value="IV_pilin_GFxxxE"/>
    <property type="match status" value="1"/>
</dbReference>